<reference evidence="3" key="1">
    <citation type="submission" date="2020-10" db="EMBL/GenBank/DDBJ databases">
        <title>Complete genome sequence of Bacillus velezensis NST6.</title>
        <authorList>
            <person name="Choi J."/>
        </authorList>
    </citation>
    <scope>NUCLEOTIDE SEQUENCE [LARGE SCALE GENOMIC DNA]</scope>
    <source>
        <strain evidence="3">NST6</strain>
    </source>
</reference>
<feature type="transmembrane region" description="Helical" evidence="1">
    <location>
        <begin position="25"/>
        <end position="42"/>
    </location>
</feature>
<evidence type="ECO:0000256" key="1">
    <source>
        <dbReference type="SAM" id="Phobius"/>
    </source>
</evidence>
<keyword evidence="1" id="KW-0812">Transmembrane</keyword>
<dbReference type="AlphaFoldDB" id="A0A7W4LVM8"/>
<name>A0A7W4LVM8_BACVE</name>
<sequence>MIPFSCTQILGLACITSHNPAGFSFFNALSFYSMIALSSICFQKKSLFLETDALFRVFLQTLDMQRDIAGLGFRQFQIIFSF</sequence>
<keyword evidence="1" id="KW-0472">Membrane</keyword>
<evidence type="ECO:0000313" key="2">
    <source>
        <dbReference type="EMBL" id="QOY26986.1"/>
    </source>
</evidence>
<dbReference type="EMBL" id="CP063687">
    <property type="protein sequence ID" value="QOY26986.1"/>
    <property type="molecule type" value="Genomic_DNA"/>
</dbReference>
<protein>
    <submittedName>
        <fullName evidence="2">Uncharacterized protein</fullName>
    </submittedName>
</protein>
<dbReference type="Proteomes" id="UP000587477">
    <property type="component" value="Chromosome"/>
</dbReference>
<proteinExistence type="predicted"/>
<accession>A0A7W4LVM8</accession>
<gene>
    <name evidence="2" type="ORF">BACVE_001997</name>
</gene>
<keyword evidence="1" id="KW-1133">Transmembrane helix</keyword>
<evidence type="ECO:0000313" key="3">
    <source>
        <dbReference type="Proteomes" id="UP000587477"/>
    </source>
</evidence>
<organism evidence="2 3">
    <name type="scientific">Bacillus velezensis</name>
    <dbReference type="NCBI Taxonomy" id="492670"/>
    <lineage>
        <taxon>Bacteria</taxon>
        <taxon>Bacillati</taxon>
        <taxon>Bacillota</taxon>
        <taxon>Bacilli</taxon>
        <taxon>Bacillales</taxon>
        <taxon>Bacillaceae</taxon>
        <taxon>Bacillus</taxon>
        <taxon>Bacillus amyloliquefaciens group</taxon>
    </lineage>
</organism>